<dbReference type="eggNOG" id="ENOG502S40X">
    <property type="taxonomic scope" value="Eukaryota"/>
</dbReference>
<dbReference type="InterPro" id="IPR052953">
    <property type="entry name" value="Ser-rich/MCO-related"/>
</dbReference>
<dbReference type="AlphaFoldDB" id="F4RCI0"/>
<dbReference type="PANTHER" id="PTHR34883:SF15">
    <property type="entry name" value="EXTRACELLULAR SERINE-RICH PROTEIN"/>
    <property type="match status" value="1"/>
</dbReference>
<dbReference type="SUPFAM" id="SSF49503">
    <property type="entry name" value="Cupredoxins"/>
    <property type="match status" value="1"/>
</dbReference>
<name>F4RCI0_MELLP</name>
<feature type="signal peptide" evidence="1">
    <location>
        <begin position="1"/>
        <end position="21"/>
    </location>
</feature>
<dbReference type="InterPro" id="IPR008972">
    <property type="entry name" value="Cupredoxin"/>
</dbReference>
<sequence>MFRNAVRISFMIFPMMSVNFAAPQSPPKEVVFTAANTTKSAQNHVVQVGSPTGGDLFTPNVVEAKIGDTVTFVFKPGAHTVTQALFESPCKPATFGSGGEGFSSGLVPVKPNTPDSKLPKFVIRIKVNTPLWFFCDIPKHCNPGMVGAINPAKVGPQTFSAFQASAKENKGSLGVSKTTGSYAGVNTLSALKAFSSGGNADFQTR</sequence>
<dbReference type="OrthoDB" id="1921208at2759"/>
<dbReference type="HOGENOM" id="CLU_053381_5_0_1"/>
<accession>F4RCI0</accession>
<dbReference type="Proteomes" id="UP000001072">
    <property type="component" value="Unassembled WGS sequence"/>
</dbReference>
<proteinExistence type="predicted"/>
<dbReference type="InParanoid" id="F4RCI0"/>
<keyword evidence="3" id="KW-1185">Reference proteome</keyword>
<dbReference type="VEuPathDB" id="FungiDB:MELLADRAFT_60828"/>
<organism evidence="3">
    <name type="scientific">Melampsora larici-populina (strain 98AG31 / pathotype 3-4-7)</name>
    <name type="common">Poplar leaf rust fungus</name>
    <dbReference type="NCBI Taxonomy" id="747676"/>
    <lineage>
        <taxon>Eukaryota</taxon>
        <taxon>Fungi</taxon>
        <taxon>Dikarya</taxon>
        <taxon>Basidiomycota</taxon>
        <taxon>Pucciniomycotina</taxon>
        <taxon>Pucciniomycetes</taxon>
        <taxon>Pucciniales</taxon>
        <taxon>Melampsoraceae</taxon>
        <taxon>Melampsora</taxon>
    </lineage>
</organism>
<keyword evidence="1" id="KW-0732">Signal</keyword>
<dbReference type="CDD" id="cd00920">
    <property type="entry name" value="Cupredoxin"/>
    <property type="match status" value="1"/>
</dbReference>
<reference evidence="3" key="1">
    <citation type="journal article" date="2011" name="Proc. Natl. Acad. Sci. U.S.A.">
        <title>Obligate biotrophy features unraveled by the genomic analysis of rust fungi.</title>
        <authorList>
            <person name="Duplessis S."/>
            <person name="Cuomo C.A."/>
            <person name="Lin Y.-C."/>
            <person name="Aerts A."/>
            <person name="Tisserant E."/>
            <person name="Veneault-Fourrey C."/>
            <person name="Joly D.L."/>
            <person name="Hacquard S."/>
            <person name="Amselem J."/>
            <person name="Cantarel B.L."/>
            <person name="Chiu R."/>
            <person name="Coutinho P.M."/>
            <person name="Feau N."/>
            <person name="Field M."/>
            <person name="Frey P."/>
            <person name="Gelhaye E."/>
            <person name="Goldberg J."/>
            <person name="Grabherr M.G."/>
            <person name="Kodira C.D."/>
            <person name="Kohler A."/>
            <person name="Kuees U."/>
            <person name="Lindquist E.A."/>
            <person name="Lucas S.M."/>
            <person name="Mago R."/>
            <person name="Mauceli E."/>
            <person name="Morin E."/>
            <person name="Murat C."/>
            <person name="Pangilinan J.L."/>
            <person name="Park R."/>
            <person name="Pearson M."/>
            <person name="Quesneville H."/>
            <person name="Rouhier N."/>
            <person name="Sakthikumar S."/>
            <person name="Salamov A.A."/>
            <person name="Schmutz J."/>
            <person name="Selles B."/>
            <person name="Shapiro H."/>
            <person name="Tanguay P."/>
            <person name="Tuskan G.A."/>
            <person name="Henrissat B."/>
            <person name="Van de Peer Y."/>
            <person name="Rouze P."/>
            <person name="Ellis J.G."/>
            <person name="Dodds P.N."/>
            <person name="Schein J.E."/>
            <person name="Zhong S."/>
            <person name="Hamelin R.C."/>
            <person name="Grigoriev I.V."/>
            <person name="Szabo L.J."/>
            <person name="Martin F."/>
        </authorList>
    </citation>
    <scope>NUCLEOTIDE SEQUENCE [LARGE SCALE GENOMIC DNA]</scope>
    <source>
        <strain evidence="3">98AG31 / pathotype 3-4-7</strain>
    </source>
</reference>
<dbReference type="GeneID" id="18929621"/>
<evidence type="ECO:0000256" key="1">
    <source>
        <dbReference type="SAM" id="SignalP"/>
    </source>
</evidence>
<protein>
    <recommendedName>
        <fullName evidence="4">Blue (type 1) copper domain-containing protein</fullName>
    </recommendedName>
</protein>
<feature type="chain" id="PRO_5003317509" description="Blue (type 1) copper domain-containing protein" evidence="1">
    <location>
        <begin position="22"/>
        <end position="205"/>
    </location>
</feature>
<dbReference type="EMBL" id="GL883096">
    <property type="protein sequence ID" value="EGG09962.1"/>
    <property type="molecule type" value="Genomic_DNA"/>
</dbReference>
<gene>
    <name evidence="2" type="ORF">MELLADRAFT_60828</name>
</gene>
<evidence type="ECO:0000313" key="2">
    <source>
        <dbReference type="EMBL" id="EGG09962.1"/>
    </source>
</evidence>
<dbReference type="PANTHER" id="PTHR34883">
    <property type="entry name" value="SERINE-RICH PROTEIN, PUTATIVE-RELATED-RELATED"/>
    <property type="match status" value="1"/>
</dbReference>
<evidence type="ECO:0000313" key="3">
    <source>
        <dbReference type="Proteomes" id="UP000001072"/>
    </source>
</evidence>
<dbReference type="Gene3D" id="2.60.40.420">
    <property type="entry name" value="Cupredoxins - blue copper proteins"/>
    <property type="match status" value="1"/>
</dbReference>
<dbReference type="KEGG" id="mlr:MELLADRAFT_60828"/>
<dbReference type="STRING" id="747676.F4RCI0"/>
<evidence type="ECO:0008006" key="4">
    <source>
        <dbReference type="Google" id="ProtNLM"/>
    </source>
</evidence>
<dbReference type="RefSeq" id="XP_007407016.1">
    <property type="nucleotide sequence ID" value="XM_007406954.1"/>
</dbReference>